<evidence type="ECO:0000259" key="4">
    <source>
        <dbReference type="PROSITE" id="PS50956"/>
    </source>
</evidence>
<dbReference type="NCBIfam" id="NF008384">
    <property type="entry name" value="PRK11179.1"/>
    <property type="match status" value="1"/>
</dbReference>
<keyword evidence="2" id="KW-0238">DNA-binding</keyword>
<dbReference type="GO" id="GO:0043565">
    <property type="term" value="F:sequence-specific DNA binding"/>
    <property type="evidence" value="ECO:0007669"/>
    <property type="project" value="InterPro"/>
</dbReference>
<feature type="domain" description="HTH asnC-type" evidence="4">
    <location>
        <begin position="2"/>
        <end position="63"/>
    </location>
</feature>
<accession>A0A1I6HUN7</accession>
<dbReference type="SUPFAM" id="SSF46785">
    <property type="entry name" value="Winged helix' DNA-binding domain"/>
    <property type="match status" value="1"/>
</dbReference>
<organism evidence="5 6">
    <name type="scientific">Pseudidiomarina maritima</name>
    <dbReference type="NCBI Taxonomy" id="519453"/>
    <lineage>
        <taxon>Bacteria</taxon>
        <taxon>Pseudomonadati</taxon>
        <taxon>Pseudomonadota</taxon>
        <taxon>Gammaproteobacteria</taxon>
        <taxon>Alteromonadales</taxon>
        <taxon>Idiomarinaceae</taxon>
        <taxon>Pseudidiomarina</taxon>
    </lineage>
</organism>
<dbReference type="InterPro" id="IPR036390">
    <property type="entry name" value="WH_DNA-bd_sf"/>
</dbReference>
<dbReference type="InterPro" id="IPR019887">
    <property type="entry name" value="Tscrpt_reg_AsnC/Lrp_C"/>
</dbReference>
<dbReference type="Pfam" id="PF01037">
    <property type="entry name" value="AsnC_trans_reg"/>
    <property type="match status" value="1"/>
</dbReference>
<gene>
    <name evidence="5" type="ORF">SAMN04488070_2127</name>
</gene>
<dbReference type="SMART" id="SM00344">
    <property type="entry name" value="HTH_ASNC"/>
    <property type="match status" value="1"/>
</dbReference>
<dbReference type="RefSeq" id="WP_092858376.1">
    <property type="nucleotide sequence ID" value="NZ_FOYU01000004.1"/>
</dbReference>
<dbReference type="PANTHER" id="PTHR30154:SF34">
    <property type="entry name" value="TRANSCRIPTIONAL REGULATOR AZLB"/>
    <property type="match status" value="1"/>
</dbReference>
<dbReference type="Gene3D" id="1.10.10.10">
    <property type="entry name" value="Winged helix-like DNA-binding domain superfamily/Winged helix DNA-binding domain"/>
    <property type="match status" value="1"/>
</dbReference>
<reference evidence="6" key="1">
    <citation type="submission" date="2016-10" db="EMBL/GenBank/DDBJ databases">
        <authorList>
            <person name="Varghese N."/>
            <person name="Submissions S."/>
        </authorList>
    </citation>
    <scope>NUCLEOTIDE SEQUENCE [LARGE SCALE GENOMIC DNA]</scope>
    <source>
        <strain evidence="6">CGMCC 1.7285</strain>
    </source>
</reference>
<evidence type="ECO:0000256" key="2">
    <source>
        <dbReference type="ARBA" id="ARBA00023125"/>
    </source>
</evidence>
<dbReference type="InterPro" id="IPR000485">
    <property type="entry name" value="AsnC-type_HTH_dom"/>
</dbReference>
<sequence length="148" mass="16510">MIDNLDKAIISTLQDNARISYAEIAKQHSVSPATIHVRVEKLRQAGIITGTHVHVDARKLGYDVCCFIGINLARAGDYPSALAQLNAFPEVVEAHYTTGQYSIFIKVMVRSIDDLQNLLINKIQPIEEIQATETLISLQQPIMRQIQV</sequence>
<dbReference type="SUPFAM" id="SSF54909">
    <property type="entry name" value="Dimeric alpha+beta barrel"/>
    <property type="match status" value="1"/>
</dbReference>
<evidence type="ECO:0000256" key="3">
    <source>
        <dbReference type="ARBA" id="ARBA00023163"/>
    </source>
</evidence>
<evidence type="ECO:0000313" key="5">
    <source>
        <dbReference type="EMBL" id="SFR58137.1"/>
    </source>
</evidence>
<dbReference type="PROSITE" id="PS50956">
    <property type="entry name" value="HTH_ASNC_2"/>
    <property type="match status" value="1"/>
</dbReference>
<dbReference type="InterPro" id="IPR036388">
    <property type="entry name" value="WH-like_DNA-bd_sf"/>
</dbReference>
<evidence type="ECO:0000256" key="1">
    <source>
        <dbReference type="ARBA" id="ARBA00023015"/>
    </source>
</evidence>
<dbReference type="Proteomes" id="UP000199424">
    <property type="component" value="Unassembled WGS sequence"/>
</dbReference>
<dbReference type="GO" id="GO:0005829">
    <property type="term" value="C:cytosol"/>
    <property type="evidence" value="ECO:0007669"/>
    <property type="project" value="TreeGrafter"/>
</dbReference>
<dbReference type="GO" id="GO:0043200">
    <property type="term" value="P:response to amino acid"/>
    <property type="evidence" value="ECO:0007669"/>
    <property type="project" value="TreeGrafter"/>
</dbReference>
<dbReference type="Gene3D" id="3.30.70.920">
    <property type="match status" value="1"/>
</dbReference>
<keyword evidence="3" id="KW-0804">Transcription</keyword>
<name>A0A1I6HUN7_9GAMM</name>
<keyword evidence="6" id="KW-1185">Reference proteome</keyword>
<dbReference type="Pfam" id="PF13412">
    <property type="entry name" value="HTH_24"/>
    <property type="match status" value="1"/>
</dbReference>
<dbReference type="InterPro" id="IPR011008">
    <property type="entry name" value="Dimeric_a/b-barrel"/>
</dbReference>
<dbReference type="PANTHER" id="PTHR30154">
    <property type="entry name" value="LEUCINE-RESPONSIVE REGULATORY PROTEIN"/>
    <property type="match status" value="1"/>
</dbReference>
<evidence type="ECO:0000313" key="6">
    <source>
        <dbReference type="Proteomes" id="UP000199424"/>
    </source>
</evidence>
<dbReference type="InterPro" id="IPR019888">
    <property type="entry name" value="Tscrpt_reg_AsnC-like"/>
</dbReference>
<dbReference type="PRINTS" id="PR00033">
    <property type="entry name" value="HTHASNC"/>
</dbReference>
<keyword evidence="1" id="KW-0805">Transcription regulation</keyword>
<dbReference type="EMBL" id="FOYU01000004">
    <property type="protein sequence ID" value="SFR58137.1"/>
    <property type="molecule type" value="Genomic_DNA"/>
</dbReference>
<protein>
    <submittedName>
        <fullName evidence="5">Transcriptional regulator, AsnC family</fullName>
    </submittedName>
</protein>
<dbReference type="AlphaFoldDB" id="A0A1I6HUN7"/>
<proteinExistence type="predicted"/>